<evidence type="ECO:0000313" key="3">
    <source>
        <dbReference type="Proteomes" id="UP000765507"/>
    </source>
</evidence>
<dbReference type="OrthoDB" id="9050464at2759"/>
<reference evidence="2 3" key="1">
    <citation type="journal article" date="2020" name="G3 (Bethesda)">
        <title>Draft Genome of the Common Snapping Turtle, Chelydra serpentina, a Model for Phenotypic Plasticity in Reptiles.</title>
        <authorList>
            <person name="Das D."/>
            <person name="Singh S.K."/>
            <person name="Bierstedt J."/>
            <person name="Erickson A."/>
            <person name="Galli G.L.J."/>
            <person name="Crossley D.A. 2nd"/>
            <person name="Rhen T."/>
        </authorList>
    </citation>
    <scope>NUCLEOTIDE SEQUENCE [LARGE SCALE GENOMIC DNA]</scope>
    <source>
        <strain evidence="2">KW</strain>
    </source>
</reference>
<feature type="region of interest" description="Disordered" evidence="1">
    <location>
        <begin position="128"/>
        <end position="178"/>
    </location>
</feature>
<proteinExistence type="predicted"/>
<keyword evidence="3" id="KW-1185">Reference proteome</keyword>
<dbReference type="EMBL" id="JAHGAV010000011">
    <property type="protein sequence ID" value="KAG6939500.1"/>
    <property type="molecule type" value="Genomic_DNA"/>
</dbReference>
<dbReference type="AlphaFoldDB" id="A0A8T1TF03"/>
<organism evidence="2 3">
    <name type="scientific">Chelydra serpentina</name>
    <name type="common">Snapping turtle</name>
    <name type="synonym">Testudo serpentina</name>
    <dbReference type="NCBI Taxonomy" id="8475"/>
    <lineage>
        <taxon>Eukaryota</taxon>
        <taxon>Metazoa</taxon>
        <taxon>Chordata</taxon>
        <taxon>Craniata</taxon>
        <taxon>Vertebrata</taxon>
        <taxon>Euteleostomi</taxon>
        <taxon>Archelosauria</taxon>
        <taxon>Testudinata</taxon>
        <taxon>Testudines</taxon>
        <taxon>Cryptodira</taxon>
        <taxon>Durocryptodira</taxon>
        <taxon>Americhelydia</taxon>
        <taxon>Chelydroidea</taxon>
        <taxon>Chelydridae</taxon>
        <taxon>Chelydra</taxon>
    </lineage>
</organism>
<sequence>DSSYQEPGPAAEALETSAHLAQLESHTTLSSGLSSTIWTIGNRISHWRLAHQRGYHVDQLTQNQSYRHRLRKHERNCKAAVPLPLLGLMEEEVLAILTETLKDYRRHLGARHPLTHHMEQRMEQLRQQLRARSTGSGGISQTGPQPCVPHSMSPQTPLYPTPSPPIPDLGMSLSHPNA</sequence>
<dbReference type="Proteomes" id="UP000765507">
    <property type="component" value="Unassembled WGS sequence"/>
</dbReference>
<accession>A0A8T1TF03</accession>
<protein>
    <submittedName>
        <fullName evidence="2">Uncharacterized protein</fullName>
    </submittedName>
</protein>
<evidence type="ECO:0000313" key="2">
    <source>
        <dbReference type="EMBL" id="KAG6939500.1"/>
    </source>
</evidence>
<comment type="caution">
    <text evidence="2">The sequence shown here is derived from an EMBL/GenBank/DDBJ whole genome shotgun (WGS) entry which is preliminary data.</text>
</comment>
<name>A0A8T1TF03_CHESE</name>
<evidence type="ECO:0000256" key="1">
    <source>
        <dbReference type="SAM" id="MobiDB-lite"/>
    </source>
</evidence>
<gene>
    <name evidence="2" type="ORF">G0U57_001600</name>
</gene>
<feature type="non-terminal residue" evidence="2">
    <location>
        <position position="178"/>
    </location>
</feature>
<feature type="compositionally biased region" description="Pro residues" evidence="1">
    <location>
        <begin position="157"/>
        <end position="167"/>
    </location>
</feature>